<proteinExistence type="predicted"/>
<feature type="chain" id="PRO_5012417842" evidence="2">
    <location>
        <begin position="19"/>
        <end position="284"/>
    </location>
</feature>
<reference evidence="3 4" key="1">
    <citation type="submission" date="2016-08" db="EMBL/GenBank/DDBJ databases">
        <title>A Parts List for Fungal Cellulosomes Revealed by Comparative Genomics.</title>
        <authorList>
            <consortium name="DOE Joint Genome Institute"/>
            <person name="Haitjema C.H."/>
            <person name="Gilmore S.P."/>
            <person name="Henske J.K."/>
            <person name="Solomon K.V."/>
            <person name="De Groot R."/>
            <person name="Kuo A."/>
            <person name="Mondo S.J."/>
            <person name="Salamov A.A."/>
            <person name="Labutti K."/>
            <person name="Zhao Z."/>
            <person name="Chiniquy J."/>
            <person name="Barry K."/>
            <person name="Brewer H.M."/>
            <person name="Purvine S.O."/>
            <person name="Wright A.T."/>
            <person name="Boxma B."/>
            <person name="Van Alen T."/>
            <person name="Hackstein J.H."/>
            <person name="Baker S.E."/>
            <person name="Grigoriev I.V."/>
            <person name="O'Malley M.A."/>
        </authorList>
    </citation>
    <scope>NUCLEOTIDE SEQUENCE [LARGE SCALE GENOMIC DNA]</scope>
    <source>
        <strain evidence="3 4">G1</strain>
    </source>
</reference>
<evidence type="ECO:0000313" key="3">
    <source>
        <dbReference type="EMBL" id="ORY20645.1"/>
    </source>
</evidence>
<keyword evidence="2" id="KW-0732">Signal</keyword>
<evidence type="ECO:0000313" key="4">
    <source>
        <dbReference type="Proteomes" id="UP000193920"/>
    </source>
</evidence>
<evidence type="ECO:0000256" key="2">
    <source>
        <dbReference type="SAM" id="SignalP"/>
    </source>
</evidence>
<feature type="compositionally biased region" description="Low complexity" evidence="1">
    <location>
        <begin position="67"/>
        <end position="89"/>
    </location>
</feature>
<comment type="caution">
    <text evidence="3">The sequence shown here is derived from an EMBL/GenBank/DDBJ whole genome shotgun (WGS) entry which is preliminary data.</text>
</comment>
<accession>A0A1Y2AFA5</accession>
<keyword evidence="4" id="KW-1185">Reference proteome</keyword>
<dbReference type="Proteomes" id="UP000193920">
    <property type="component" value="Unassembled WGS sequence"/>
</dbReference>
<name>A0A1Y2AFA5_9FUNG</name>
<gene>
    <name evidence="3" type="ORF">LY90DRAFT_707770</name>
</gene>
<evidence type="ECO:0000256" key="1">
    <source>
        <dbReference type="SAM" id="MobiDB-lite"/>
    </source>
</evidence>
<sequence length="284" mass="31551">MKFTTPFIVLLAATSAYSFSLEKRGKENDLAQLQKIEDAFKQSNISSGDKEKIDQIMNIGNSGIFTDSSNDSSLGKSSDSSKQTSNKTSGSNIETDEGTAFDPKCEALIQKYYGCLPSKMEKSNYDQSCDYFNSDECAKIVYTKLTDHVKCKKAKEVENVLNKTLSIFYFSCTKDGNSYCPISKLNKEEKELTKDTLNDTCKKTVCREKAISSFTSTIEFQQDTTSIINSFSRSAKSKRGEINSIDEALAILNSKECEAQASSAHAIKMGSFLLLTATLFLYFF</sequence>
<dbReference type="AlphaFoldDB" id="A0A1Y2AFA5"/>
<dbReference type="EMBL" id="MCOG01000283">
    <property type="protein sequence ID" value="ORY20645.1"/>
    <property type="molecule type" value="Genomic_DNA"/>
</dbReference>
<feature type="signal peptide" evidence="2">
    <location>
        <begin position="1"/>
        <end position="18"/>
    </location>
</feature>
<protein>
    <submittedName>
        <fullName evidence="3">Uncharacterized protein</fullName>
    </submittedName>
</protein>
<feature type="region of interest" description="Disordered" evidence="1">
    <location>
        <begin position="67"/>
        <end position="95"/>
    </location>
</feature>
<organism evidence="3 4">
    <name type="scientific">Neocallimastix californiae</name>
    <dbReference type="NCBI Taxonomy" id="1754190"/>
    <lineage>
        <taxon>Eukaryota</taxon>
        <taxon>Fungi</taxon>
        <taxon>Fungi incertae sedis</taxon>
        <taxon>Chytridiomycota</taxon>
        <taxon>Chytridiomycota incertae sedis</taxon>
        <taxon>Neocallimastigomycetes</taxon>
        <taxon>Neocallimastigales</taxon>
        <taxon>Neocallimastigaceae</taxon>
        <taxon>Neocallimastix</taxon>
    </lineage>
</organism>